<keyword evidence="5" id="KW-0012">Acyltransferase</keyword>
<sequence>MAPQFTLEQILEKIEGASLKNCPNPELVTIKKIVTLDSKEECAISYLATPKMLREALDSKVSVLVISKKFEEKFDDTTPLVIVEDAEYSLISLLNLFHPEREANGQISKTAAIDSTAIIGEGTEIEDFVIIGKNVKIGNNCIIQGGSHIGHNVTLGNNTIIGPGNVVHHGVTIGERFRSFGNCTIGSDGFRFTHKGGAFLKISQVGGVVIGDDVEFGANCCIDRGGLTDTLIGNGVKLDNMVHIAHNCILKNHIVIAAQSGVAGSSTIGNYVMISGQCAITDHIEIADGVRLGGKTGVRQSIEEKGTAYAGVLGLPIKDFHRYLHNVKHVVNFRSWAKRIVNIEKNLGIEDTTTKK</sequence>
<evidence type="ECO:0000256" key="3">
    <source>
        <dbReference type="ARBA" id="ARBA00022679"/>
    </source>
</evidence>
<name>A0A1Y5F465_9BACT</name>
<dbReference type="InterPro" id="IPR007691">
    <property type="entry name" value="LpxD"/>
</dbReference>
<evidence type="ECO:0000313" key="7">
    <source>
        <dbReference type="Proteomes" id="UP000196531"/>
    </source>
</evidence>
<dbReference type="GO" id="GO:0016410">
    <property type="term" value="F:N-acyltransferase activity"/>
    <property type="evidence" value="ECO:0007669"/>
    <property type="project" value="InterPro"/>
</dbReference>
<reference evidence="7" key="1">
    <citation type="journal article" date="2017" name="Proc. Natl. Acad. Sci. U.S.A.">
        <title>Simulation of Deepwater Horizon oil plume reveals substrate specialization within a complex community of hydrocarbon-degraders.</title>
        <authorList>
            <person name="Hu P."/>
            <person name="Dubinsky E.A."/>
            <person name="Probst A.J."/>
            <person name="Wang J."/>
            <person name="Sieber C.M.K."/>
            <person name="Tom L.M."/>
            <person name="Gardinali P."/>
            <person name="Banfield J.F."/>
            <person name="Atlas R.M."/>
            <person name="Andersen G.L."/>
        </authorList>
    </citation>
    <scope>NUCLEOTIDE SEQUENCE [LARGE SCALE GENOMIC DNA]</scope>
</reference>
<accession>A0A1Y5F465</accession>
<proteinExistence type="predicted"/>
<keyword evidence="4" id="KW-0443">Lipid metabolism</keyword>
<dbReference type="Pfam" id="PF00132">
    <property type="entry name" value="Hexapep"/>
    <property type="match status" value="1"/>
</dbReference>
<dbReference type="GO" id="GO:0016020">
    <property type="term" value="C:membrane"/>
    <property type="evidence" value="ECO:0007669"/>
    <property type="project" value="GOC"/>
</dbReference>
<evidence type="ECO:0000256" key="4">
    <source>
        <dbReference type="ARBA" id="ARBA00023098"/>
    </source>
</evidence>
<dbReference type="PANTHER" id="PTHR43378">
    <property type="entry name" value="UDP-3-O-ACYLGLUCOSAMINE N-ACYLTRANSFERASE"/>
    <property type="match status" value="1"/>
</dbReference>
<dbReference type="Gene3D" id="3.40.1390.10">
    <property type="entry name" value="MurE/MurF, N-terminal domain"/>
    <property type="match status" value="1"/>
</dbReference>
<dbReference type="PANTHER" id="PTHR43378:SF2">
    <property type="entry name" value="UDP-3-O-ACYLGLUCOSAMINE N-ACYLTRANSFERASE 1, MITOCHONDRIAL-RELATED"/>
    <property type="match status" value="1"/>
</dbReference>
<keyword evidence="2" id="KW-0441">Lipid A biosynthesis</keyword>
<dbReference type="SUPFAM" id="SSF51161">
    <property type="entry name" value="Trimeric LpxA-like enzymes"/>
    <property type="match status" value="1"/>
</dbReference>
<dbReference type="EMBL" id="MAAO01000008">
    <property type="protein sequence ID" value="OUR95347.1"/>
    <property type="molecule type" value="Genomic_DNA"/>
</dbReference>
<comment type="caution">
    <text evidence="6">The sequence shown here is derived from an EMBL/GenBank/DDBJ whole genome shotgun (WGS) entry which is preliminary data.</text>
</comment>
<dbReference type="Proteomes" id="UP000196531">
    <property type="component" value="Unassembled WGS sequence"/>
</dbReference>
<evidence type="ECO:0008006" key="8">
    <source>
        <dbReference type="Google" id="ProtNLM"/>
    </source>
</evidence>
<dbReference type="InterPro" id="IPR011004">
    <property type="entry name" value="Trimer_LpxA-like_sf"/>
</dbReference>
<keyword evidence="3" id="KW-0808">Transferase</keyword>
<organism evidence="6 7">
    <name type="scientific">Halobacteriovorax marinus</name>
    <dbReference type="NCBI Taxonomy" id="97084"/>
    <lineage>
        <taxon>Bacteria</taxon>
        <taxon>Pseudomonadati</taxon>
        <taxon>Bdellovibrionota</taxon>
        <taxon>Bacteriovoracia</taxon>
        <taxon>Bacteriovoracales</taxon>
        <taxon>Halobacteriovoraceae</taxon>
        <taxon>Halobacteriovorax</taxon>
    </lineage>
</organism>
<protein>
    <recommendedName>
        <fullName evidence="8">UDP-3-O-acylglucosamine N-acyltransferase</fullName>
    </recommendedName>
</protein>
<evidence type="ECO:0000256" key="1">
    <source>
        <dbReference type="ARBA" id="ARBA00022516"/>
    </source>
</evidence>
<dbReference type="CDD" id="cd03352">
    <property type="entry name" value="LbH_LpxD"/>
    <property type="match status" value="1"/>
</dbReference>
<keyword evidence="1" id="KW-0444">Lipid biosynthesis</keyword>
<evidence type="ECO:0000256" key="2">
    <source>
        <dbReference type="ARBA" id="ARBA00022556"/>
    </source>
</evidence>
<dbReference type="InterPro" id="IPR001451">
    <property type="entry name" value="Hexapep"/>
</dbReference>
<dbReference type="NCBIfam" id="NF002060">
    <property type="entry name" value="PRK00892.1"/>
    <property type="match status" value="1"/>
</dbReference>
<gene>
    <name evidence="6" type="ORF">A9Q84_16045</name>
</gene>
<evidence type="ECO:0000313" key="6">
    <source>
        <dbReference type="EMBL" id="OUR95347.1"/>
    </source>
</evidence>
<dbReference type="AlphaFoldDB" id="A0A1Y5F465"/>
<dbReference type="NCBIfam" id="TIGR01853">
    <property type="entry name" value="lipid_A_lpxD"/>
    <property type="match status" value="1"/>
</dbReference>
<dbReference type="Gene3D" id="2.160.10.10">
    <property type="entry name" value="Hexapeptide repeat proteins"/>
    <property type="match status" value="1"/>
</dbReference>
<evidence type="ECO:0000256" key="5">
    <source>
        <dbReference type="ARBA" id="ARBA00023315"/>
    </source>
</evidence>
<dbReference type="GO" id="GO:0009245">
    <property type="term" value="P:lipid A biosynthetic process"/>
    <property type="evidence" value="ECO:0007669"/>
    <property type="project" value="UniProtKB-KW"/>
</dbReference>